<dbReference type="RefSeq" id="XP_041185938.1">
    <property type="nucleotide sequence ID" value="XM_041341326.1"/>
</dbReference>
<organism evidence="2 3">
    <name type="scientific">Suillus subaureus</name>
    <dbReference type="NCBI Taxonomy" id="48587"/>
    <lineage>
        <taxon>Eukaryota</taxon>
        <taxon>Fungi</taxon>
        <taxon>Dikarya</taxon>
        <taxon>Basidiomycota</taxon>
        <taxon>Agaricomycotina</taxon>
        <taxon>Agaricomycetes</taxon>
        <taxon>Agaricomycetidae</taxon>
        <taxon>Boletales</taxon>
        <taxon>Suillineae</taxon>
        <taxon>Suillaceae</taxon>
        <taxon>Suillus</taxon>
    </lineage>
</organism>
<name>A0A9P7J3G8_9AGAM</name>
<dbReference type="GeneID" id="64635342"/>
<reference evidence="2" key="1">
    <citation type="journal article" date="2020" name="New Phytol.">
        <title>Comparative genomics reveals dynamic genome evolution in host specialist ectomycorrhizal fungi.</title>
        <authorList>
            <person name="Lofgren L.A."/>
            <person name="Nguyen N.H."/>
            <person name="Vilgalys R."/>
            <person name="Ruytinx J."/>
            <person name="Liao H.L."/>
            <person name="Branco S."/>
            <person name="Kuo A."/>
            <person name="LaButti K."/>
            <person name="Lipzen A."/>
            <person name="Andreopoulos W."/>
            <person name="Pangilinan J."/>
            <person name="Riley R."/>
            <person name="Hundley H."/>
            <person name="Na H."/>
            <person name="Barry K."/>
            <person name="Grigoriev I.V."/>
            <person name="Stajich J.E."/>
            <person name="Kennedy P.G."/>
        </authorList>
    </citation>
    <scope>NUCLEOTIDE SEQUENCE</scope>
    <source>
        <strain evidence="2">MN1</strain>
    </source>
</reference>
<dbReference type="Proteomes" id="UP000807769">
    <property type="component" value="Unassembled WGS sequence"/>
</dbReference>
<evidence type="ECO:0000313" key="3">
    <source>
        <dbReference type="Proteomes" id="UP000807769"/>
    </source>
</evidence>
<keyword evidence="3" id="KW-1185">Reference proteome</keyword>
<gene>
    <name evidence="2" type="ORF">BJ212DRAFT_1487927</name>
</gene>
<protein>
    <submittedName>
        <fullName evidence="2">Uncharacterized protein</fullName>
    </submittedName>
</protein>
<dbReference type="AlphaFoldDB" id="A0A9P7J3G8"/>
<evidence type="ECO:0000313" key="2">
    <source>
        <dbReference type="EMBL" id="KAG1800644.1"/>
    </source>
</evidence>
<evidence type="ECO:0000256" key="1">
    <source>
        <dbReference type="SAM" id="MobiDB-lite"/>
    </source>
</evidence>
<proteinExistence type="predicted"/>
<sequence length="212" mass="22959">MTGILIPQRSRTKMSDLLEIFRSSHSSRPLPETDALPDTLSQDKYKSKRSVLPFLRRKKTDRAFVSSSALPGRLIDAPSASVGKELLAAASSADGFPSDDRLPSTLPSPPLNASPLSLGSKFAANFSPLRSPIKTLKLRYSSSYKSTNTPTTRSSVTLSPPVADCHGAALESCRSSTVNSRPTTPKSLLQPSAENAPYYEIMDDFSDLFYTS</sequence>
<dbReference type="EMBL" id="JABBWG010000110">
    <property type="protein sequence ID" value="KAG1800644.1"/>
    <property type="molecule type" value="Genomic_DNA"/>
</dbReference>
<dbReference type="OrthoDB" id="2804750at2759"/>
<accession>A0A9P7J3G8</accession>
<feature type="region of interest" description="Disordered" evidence="1">
    <location>
        <begin position="93"/>
        <end position="113"/>
    </location>
</feature>
<comment type="caution">
    <text evidence="2">The sequence shown here is derived from an EMBL/GenBank/DDBJ whole genome shotgun (WGS) entry which is preliminary data.</text>
</comment>
<feature type="region of interest" description="Disordered" evidence="1">
    <location>
        <begin position="23"/>
        <end position="47"/>
    </location>
</feature>